<keyword evidence="1" id="KW-0732">Signal</keyword>
<reference evidence="2 3" key="1">
    <citation type="submission" date="2020-02" db="EMBL/GenBank/DDBJ databases">
        <title>A complete genome of a marine bacterium Vibrio sp. ZWAL4003 isolated from the mangrove sediment with the ability to degrade polysaccharides.</title>
        <authorList>
            <person name="Wu J."/>
            <person name="Qu W."/>
            <person name="Zeng R."/>
        </authorList>
    </citation>
    <scope>NUCLEOTIDE SEQUENCE [LARGE SCALE GENOMIC DNA]</scope>
    <source>
        <strain evidence="2 3">ZWAL4003</strain>
    </source>
</reference>
<protein>
    <recommendedName>
        <fullName evidence="4">Lipoprotein SmpA/OmlA domain-containing protein</fullName>
    </recommendedName>
</protein>
<dbReference type="AlphaFoldDB" id="A0A6G7CLH3"/>
<dbReference type="RefSeq" id="WP_165312497.1">
    <property type="nucleotide sequence ID" value="NZ_CP049331.1"/>
</dbReference>
<proteinExistence type="predicted"/>
<sequence>MNKKLVLQVLGLALTASITAGCASNSASSSAQSSEAAVTNTQVAGNIPAKSKFAKVKVGMTMGEVNSLIGNPTDSTTYITGKSFIPFYFGNDAARIEALYKGEGRIIYTGGNAFGRKYRVYKIAYNPSEPGFTK</sequence>
<evidence type="ECO:0008006" key="4">
    <source>
        <dbReference type="Google" id="ProtNLM"/>
    </source>
</evidence>
<dbReference type="PROSITE" id="PS51257">
    <property type="entry name" value="PROKAR_LIPOPROTEIN"/>
    <property type="match status" value="1"/>
</dbReference>
<evidence type="ECO:0000313" key="2">
    <source>
        <dbReference type="EMBL" id="QIH42952.1"/>
    </source>
</evidence>
<evidence type="ECO:0000256" key="1">
    <source>
        <dbReference type="SAM" id="SignalP"/>
    </source>
</evidence>
<accession>A0A6G7CLH3</accession>
<dbReference type="EMBL" id="CP049331">
    <property type="protein sequence ID" value="QIH42952.1"/>
    <property type="molecule type" value="Genomic_DNA"/>
</dbReference>
<feature type="chain" id="PRO_5026316308" description="Lipoprotein SmpA/OmlA domain-containing protein" evidence="1">
    <location>
        <begin position="23"/>
        <end position="134"/>
    </location>
</feature>
<evidence type="ECO:0000313" key="3">
    <source>
        <dbReference type="Proteomes" id="UP000503003"/>
    </source>
</evidence>
<gene>
    <name evidence="2" type="ORF">G5S32_13785</name>
</gene>
<feature type="signal peptide" evidence="1">
    <location>
        <begin position="1"/>
        <end position="22"/>
    </location>
</feature>
<dbReference type="KEGG" id="vzi:G5S32_13785"/>
<dbReference type="Proteomes" id="UP000503003">
    <property type="component" value="Chromosome 1"/>
</dbReference>
<keyword evidence="3" id="KW-1185">Reference proteome</keyword>
<name>A0A6G7CLH3_9VIBR</name>
<organism evidence="2 3">
    <name type="scientific">Vibrio ziniensis</name>
    <dbReference type="NCBI Taxonomy" id="2711221"/>
    <lineage>
        <taxon>Bacteria</taxon>
        <taxon>Pseudomonadati</taxon>
        <taxon>Pseudomonadota</taxon>
        <taxon>Gammaproteobacteria</taxon>
        <taxon>Vibrionales</taxon>
        <taxon>Vibrionaceae</taxon>
        <taxon>Vibrio</taxon>
    </lineage>
</organism>